<feature type="transmembrane region" description="Helical" evidence="1">
    <location>
        <begin position="12"/>
        <end position="37"/>
    </location>
</feature>
<proteinExistence type="predicted"/>
<organism evidence="2 3">
    <name type="scientific">Sphenostylis stenocarpa</name>
    <dbReference type="NCBI Taxonomy" id="92480"/>
    <lineage>
        <taxon>Eukaryota</taxon>
        <taxon>Viridiplantae</taxon>
        <taxon>Streptophyta</taxon>
        <taxon>Embryophyta</taxon>
        <taxon>Tracheophyta</taxon>
        <taxon>Spermatophyta</taxon>
        <taxon>Magnoliopsida</taxon>
        <taxon>eudicotyledons</taxon>
        <taxon>Gunneridae</taxon>
        <taxon>Pentapetalae</taxon>
        <taxon>rosids</taxon>
        <taxon>fabids</taxon>
        <taxon>Fabales</taxon>
        <taxon>Fabaceae</taxon>
        <taxon>Papilionoideae</taxon>
        <taxon>50 kb inversion clade</taxon>
        <taxon>NPAAA clade</taxon>
        <taxon>indigoferoid/millettioid clade</taxon>
        <taxon>Phaseoleae</taxon>
        <taxon>Sphenostylis</taxon>
    </lineage>
</organism>
<dbReference type="Gramene" id="rna-AYBTSS11_LOCUS13454">
    <property type="protein sequence ID" value="CAJ1948908.1"/>
    <property type="gene ID" value="gene-AYBTSS11_LOCUS13454"/>
</dbReference>
<keyword evidence="1" id="KW-0472">Membrane</keyword>
<gene>
    <name evidence="2" type="ORF">AYBTSS11_LOCUS13454</name>
</gene>
<keyword evidence="3" id="KW-1185">Reference proteome</keyword>
<name>A0AA86SCS1_9FABA</name>
<sequence>MAQKMDPKWRFLKLFILIILCTLLIGLLIFIFLYFFLHKDKPCDVTIVTVATLTQFHYLSNSNTLYYNLVLNLTISNIAYGYDFIEAGAFYQGLMFASSIVKTYSDDDFNKLNAVFQGHQQGLSLSTDQISQDNGVYLIRPQA</sequence>
<keyword evidence="1" id="KW-0812">Transmembrane</keyword>
<evidence type="ECO:0000256" key="1">
    <source>
        <dbReference type="SAM" id="Phobius"/>
    </source>
</evidence>
<dbReference type="Proteomes" id="UP001189624">
    <property type="component" value="Chromosome 4"/>
</dbReference>
<dbReference type="EMBL" id="OY731401">
    <property type="protein sequence ID" value="CAJ1948908.1"/>
    <property type="molecule type" value="Genomic_DNA"/>
</dbReference>
<reference evidence="2" key="1">
    <citation type="submission" date="2023-10" db="EMBL/GenBank/DDBJ databases">
        <authorList>
            <person name="Domelevo Entfellner J.-B."/>
        </authorList>
    </citation>
    <scope>NUCLEOTIDE SEQUENCE</scope>
</reference>
<keyword evidence="1" id="KW-1133">Transmembrane helix</keyword>
<evidence type="ECO:0000313" key="2">
    <source>
        <dbReference type="EMBL" id="CAJ1948908.1"/>
    </source>
</evidence>
<accession>A0AA86SCS1</accession>
<dbReference type="AlphaFoldDB" id="A0AA86SCS1"/>
<protein>
    <submittedName>
        <fullName evidence="2">Uncharacterized protein</fullName>
    </submittedName>
</protein>
<evidence type="ECO:0000313" key="3">
    <source>
        <dbReference type="Proteomes" id="UP001189624"/>
    </source>
</evidence>